<evidence type="ECO:0000256" key="4">
    <source>
        <dbReference type="SAM" id="Phobius"/>
    </source>
</evidence>
<dbReference type="Gene3D" id="3.40.50.720">
    <property type="entry name" value="NAD(P)-binding Rossmann-like Domain"/>
    <property type="match status" value="1"/>
</dbReference>
<gene>
    <name evidence="5" type="ORF">BC936DRAFT_142270</name>
</gene>
<dbReference type="PANTHER" id="PTHR43899">
    <property type="entry name" value="RH59310P"/>
    <property type="match status" value="1"/>
</dbReference>
<dbReference type="PROSITE" id="PS00061">
    <property type="entry name" value="ADH_SHORT"/>
    <property type="match status" value="1"/>
</dbReference>
<dbReference type="InterPro" id="IPR036291">
    <property type="entry name" value="NAD(P)-bd_dom_sf"/>
</dbReference>
<dbReference type="InterPro" id="IPR002347">
    <property type="entry name" value="SDR_fam"/>
</dbReference>
<dbReference type="InterPro" id="IPR020904">
    <property type="entry name" value="Sc_DH/Rdtase_CS"/>
</dbReference>
<evidence type="ECO:0000256" key="2">
    <source>
        <dbReference type="ARBA" id="ARBA00022857"/>
    </source>
</evidence>
<evidence type="ECO:0000313" key="5">
    <source>
        <dbReference type="EMBL" id="RUO96284.1"/>
    </source>
</evidence>
<dbReference type="AlphaFoldDB" id="A0A433A0Q7"/>
<feature type="transmembrane region" description="Helical" evidence="4">
    <location>
        <begin position="6"/>
        <end position="31"/>
    </location>
</feature>
<organism evidence="5 6">
    <name type="scientific">Jimgerdemannia flammicorona</name>
    <dbReference type="NCBI Taxonomy" id="994334"/>
    <lineage>
        <taxon>Eukaryota</taxon>
        <taxon>Fungi</taxon>
        <taxon>Fungi incertae sedis</taxon>
        <taxon>Mucoromycota</taxon>
        <taxon>Mucoromycotina</taxon>
        <taxon>Endogonomycetes</taxon>
        <taxon>Endogonales</taxon>
        <taxon>Endogonaceae</taxon>
        <taxon>Jimgerdemannia</taxon>
    </lineage>
</organism>
<keyword evidence="3" id="KW-0560">Oxidoreductase</keyword>
<accession>A0A433A0Q7</accession>
<evidence type="ECO:0000256" key="3">
    <source>
        <dbReference type="ARBA" id="ARBA00023002"/>
    </source>
</evidence>
<evidence type="ECO:0000256" key="1">
    <source>
        <dbReference type="ARBA" id="ARBA00004240"/>
    </source>
</evidence>
<keyword evidence="4" id="KW-0472">Membrane</keyword>
<dbReference type="PANTHER" id="PTHR43899:SF4">
    <property type="entry name" value="17 BETA-HYDROXYSTEROID DEHYDROGENASE TYPE 3"/>
    <property type="match status" value="1"/>
</dbReference>
<keyword evidence="6" id="KW-1185">Reference proteome</keyword>
<keyword evidence="4" id="KW-0812">Transmembrane</keyword>
<dbReference type="EMBL" id="RBNI01022173">
    <property type="protein sequence ID" value="RUO96284.1"/>
    <property type="molecule type" value="Genomic_DNA"/>
</dbReference>
<keyword evidence="2" id="KW-0521">NADP</keyword>
<dbReference type="GO" id="GO:0016491">
    <property type="term" value="F:oxidoreductase activity"/>
    <property type="evidence" value="ECO:0007669"/>
    <property type="project" value="UniProtKB-KW"/>
</dbReference>
<dbReference type="OrthoDB" id="153074at2759"/>
<dbReference type="PRINTS" id="PR00081">
    <property type="entry name" value="GDHRDH"/>
</dbReference>
<reference evidence="5 6" key="1">
    <citation type="journal article" date="2018" name="New Phytol.">
        <title>Phylogenomics of Endogonaceae and evolution of mycorrhizas within Mucoromycota.</title>
        <authorList>
            <person name="Chang Y."/>
            <person name="Desiro A."/>
            <person name="Na H."/>
            <person name="Sandor L."/>
            <person name="Lipzen A."/>
            <person name="Clum A."/>
            <person name="Barry K."/>
            <person name="Grigoriev I.V."/>
            <person name="Martin F.M."/>
            <person name="Stajich J.E."/>
            <person name="Smith M.E."/>
            <person name="Bonito G."/>
            <person name="Spatafora J.W."/>
        </authorList>
    </citation>
    <scope>NUCLEOTIDE SEQUENCE [LARGE SCALE GENOMIC DNA]</scope>
    <source>
        <strain evidence="5 6">GMNB39</strain>
    </source>
</reference>
<name>A0A433A0Q7_9FUNG</name>
<protein>
    <submittedName>
        <fullName evidence="5">Uncharacterized protein</fullName>
    </submittedName>
</protein>
<dbReference type="SUPFAM" id="SSF51735">
    <property type="entry name" value="NAD(P)-binding Rossmann-fold domains"/>
    <property type="match status" value="1"/>
</dbReference>
<evidence type="ECO:0000313" key="6">
    <source>
        <dbReference type="Proteomes" id="UP000268093"/>
    </source>
</evidence>
<comment type="subcellular location">
    <subcellularLocation>
        <location evidence="1">Endoplasmic reticulum</location>
    </subcellularLocation>
</comment>
<comment type="caution">
    <text evidence="5">The sequence shown here is derived from an EMBL/GenBank/DDBJ whole genome shotgun (WGS) entry which is preliminary data.</text>
</comment>
<dbReference type="Pfam" id="PF00106">
    <property type="entry name" value="adh_short"/>
    <property type="match status" value="1"/>
</dbReference>
<sequence>MAILSTIYAVFFWVGFLAVVPYLALVVYAAYGCQEQDLKKKYNATWVLVTGGSSGIGAAITRKLASQGLNVVIVALADSVLEKFETEITKEFPQREFRFVGCDLSKPDFLPAVRDATKDLGVSIVCNNAGFISTGMFADIGYERNMANYHTNATAAVMITHHFMNEMLNNGRKGLFTFTSSSASFIPSPMSAIYASTKIFLTTFAASLAAEVTEDGIDVLVIVSYLARFRWVDDMQQTSRHSPSNQTLLPYPQHPSPINSNFYSNAGKMSILLFFQKVSSSPSVIAETITRNAGRVVVSDQGGFPFLFPLCEHYHHSREDPALQAPRLELSRRDHEDCLAFQRRLQGDEAEQDRLGEVDCAVARY</sequence>
<proteinExistence type="predicted"/>
<dbReference type="GO" id="GO:0005783">
    <property type="term" value="C:endoplasmic reticulum"/>
    <property type="evidence" value="ECO:0007669"/>
    <property type="project" value="UniProtKB-SubCell"/>
</dbReference>
<dbReference type="Proteomes" id="UP000268093">
    <property type="component" value="Unassembled WGS sequence"/>
</dbReference>
<keyword evidence="4" id="KW-1133">Transmembrane helix</keyword>
<dbReference type="InterPro" id="IPR051019">
    <property type="entry name" value="VLCFA-Steroid_DH"/>
</dbReference>